<accession>A0AAN9TNS1</accession>
<keyword evidence="4" id="KW-0804">Transcription</keyword>
<protein>
    <recommendedName>
        <fullName evidence="7">HMG box domain-containing protein</fullName>
    </recommendedName>
</protein>
<dbReference type="Pfam" id="PF12336">
    <property type="entry name" value="SOXp"/>
    <property type="match status" value="1"/>
</dbReference>
<reference evidence="8 9" key="1">
    <citation type="submission" date="2024-03" db="EMBL/GenBank/DDBJ databases">
        <title>Adaptation during the transition from Ophiocordyceps entomopathogen to insect associate is accompanied by gene loss and intensified selection.</title>
        <authorList>
            <person name="Ward C.M."/>
            <person name="Onetto C.A."/>
            <person name="Borneman A.R."/>
        </authorList>
    </citation>
    <scope>NUCLEOTIDE SEQUENCE [LARGE SCALE GENOMIC DNA]</scope>
    <source>
        <strain evidence="8">AWRI1</strain>
        <tissue evidence="8">Single Adult Female</tissue>
    </source>
</reference>
<keyword evidence="5 6" id="KW-0539">Nucleus</keyword>
<gene>
    <name evidence="8" type="ORF">V9T40_009941</name>
</gene>
<dbReference type="InterPro" id="IPR050140">
    <property type="entry name" value="SRY-related_HMG-box_TF-like"/>
</dbReference>
<dbReference type="EMBL" id="JBBCAQ010000017">
    <property type="protein sequence ID" value="KAK7597716.1"/>
    <property type="molecule type" value="Genomic_DNA"/>
</dbReference>
<dbReference type="Gene3D" id="1.10.30.10">
    <property type="entry name" value="High mobility group box domain"/>
    <property type="match status" value="1"/>
</dbReference>
<evidence type="ECO:0000256" key="6">
    <source>
        <dbReference type="PROSITE-ProRule" id="PRU00267"/>
    </source>
</evidence>
<proteinExistence type="predicted"/>
<dbReference type="CDD" id="cd01388">
    <property type="entry name" value="HMG-box_SoxB"/>
    <property type="match status" value="1"/>
</dbReference>
<dbReference type="PROSITE" id="PS50118">
    <property type="entry name" value="HMG_BOX_2"/>
    <property type="match status" value="1"/>
</dbReference>
<dbReference type="Pfam" id="PF00505">
    <property type="entry name" value="HMG_box"/>
    <property type="match status" value="1"/>
</dbReference>
<evidence type="ECO:0000256" key="1">
    <source>
        <dbReference type="ARBA" id="ARBA00004123"/>
    </source>
</evidence>
<comment type="subcellular location">
    <subcellularLocation>
        <location evidence="1">Nucleus</location>
    </subcellularLocation>
</comment>
<keyword evidence="3 6" id="KW-0238">DNA-binding</keyword>
<dbReference type="Proteomes" id="UP001367676">
    <property type="component" value="Unassembled WGS sequence"/>
</dbReference>
<name>A0AAN9TNS1_9HEMI</name>
<dbReference type="GO" id="GO:0007420">
    <property type="term" value="P:brain development"/>
    <property type="evidence" value="ECO:0007669"/>
    <property type="project" value="TreeGrafter"/>
</dbReference>
<evidence type="ECO:0000256" key="2">
    <source>
        <dbReference type="ARBA" id="ARBA00023015"/>
    </source>
</evidence>
<sequence>MVASDGSLQIQYSRAPSMATDSMLSTMAAKKLIHEEHIKRPMNAFMVWSRLQRRKIAQDNPKMHNSEISKRLGAEWKLLAENEKRPFIDEAKRLRALHMKEHPDYKYRPRRKPKTLRKDCDYPYTIPYQSVPIDALSAAAGISPAAQMGRYYSPAATVAAYGSLGAASMAAAAAVAAQHNAMSAHAAQHNQTMISVP</sequence>
<dbReference type="InterPro" id="IPR036910">
    <property type="entry name" value="HMG_box_dom_sf"/>
</dbReference>
<evidence type="ECO:0000256" key="5">
    <source>
        <dbReference type="ARBA" id="ARBA00023242"/>
    </source>
</evidence>
<evidence type="ECO:0000256" key="4">
    <source>
        <dbReference type="ARBA" id="ARBA00023163"/>
    </source>
</evidence>
<dbReference type="GO" id="GO:0000122">
    <property type="term" value="P:negative regulation of transcription by RNA polymerase II"/>
    <property type="evidence" value="ECO:0007669"/>
    <property type="project" value="TreeGrafter"/>
</dbReference>
<dbReference type="GO" id="GO:0000978">
    <property type="term" value="F:RNA polymerase II cis-regulatory region sequence-specific DNA binding"/>
    <property type="evidence" value="ECO:0007669"/>
    <property type="project" value="TreeGrafter"/>
</dbReference>
<dbReference type="PANTHER" id="PTHR10270">
    <property type="entry name" value="SOX TRANSCRIPTION FACTOR"/>
    <property type="match status" value="1"/>
</dbReference>
<dbReference type="GO" id="GO:0005634">
    <property type="term" value="C:nucleus"/>
    <property type="evidence" value="ECO:0007669"/>
    <property type="project" value="UniProtKB-SubCell"/>
</dbReference>
<dbReference type="SUPFAM" id="SSF47095">
    <property type="entry name" value="HMG-box"/>
    <property type="match status" value="1"/>
</dbReference>
<dbReference type="FunFam" id="1.10.30.10:FF:000002">
    <property type="entry name" value="transcription factor Sox-2"/>
    <property type="match status" value="1"/>
</dbReference>
<organism evidence="8 9">
    <name type="scientific">Parthenolecanium corni</name>
    <dbReference type="NCBI Taxonomy" id="536013"/>
    <lineage>
        <taxon>Eukaryota</taxon>
        <taxon>Metazoa</taxon>
        <taxon>Ecdysozoa</taxon>
        <taxon>Arthropoda</taxon>
        <taxon>Hexapoda</taxon>
        <taxon>Insecta</taxon>
        <taxon>Pterygota</taxon>
        <taxon>Neoptera</taxon>
        <taxon>Paraneoptera</taxon>
        <taxon>Hemiptera</taxon>
        <taxon>Sternorrhyncha</taxon>
        <taxon>Coccoidea</taxon>
        <taxon>Coccidae</taxon>
        <taxon>Parthenolecanium</taxon>
    </lineage>
</organism>
<feature type="domain" description="HMG box" evidence="7">
    <location>
        <begin position="38"/>
        <end position="106"/>
    </location>
</feature>
<evidence type="ECO:0000256" key="3">
    <source>
        <dbReference type="ARBA" id="ARBA00023125"/>
    </source>
</evidence>
<dbReference type="InterPro" id="IPR022097">
    <property type="entry name" value="SOX_fam"/>
</dbReference>
<evidence type="ECO:0000259" key="7">
    <source>
        <dbReference type="PROSITE" id="PS50118"/>
    </source>
</evidence>
<keyword evidence="2" id="KW-0805">Transcription regulation</keyword>
<feature type="DNA-binding region" description="HMG box" evidence="6">
    <location>
        <begin position="38"/>
        <end position="106"/>
    </location>
</feature>
<dbReference type="PANTHER" id="PTHR10270:SF324">
    <property type="entry name" value="SOX DOMAIN-CONTAINING PROTEIN DICHAETE-RELATED"/>
    <property type="match status" value="1"/>
</dbReference>
<evidence type="ECO:0000313" key="8">
    <source>
        <dbReference type="EMBL" id="KAK7597716.1"/>
    </source>
</evidence>
<dbReference type="SMART" id="SM00398">
    <property type="entry name" value="HMG"/>
    <property type="match status" value="1"/>
</dbReference>
<dbReference type="InterPro" id="IPR009071">
    <property type="entry name" value="HMG_box_dom"/>
</dbReference>
<keyword evidence="9" id="KW-1185">Reference proteome</keyword>
<dbReference type="AlphaFoldDB" id="A0AAN9TNS1"/>
<dbReference type="GO" id="GO:0030182">
    <property type="term" value="P:neuron differentiation"/>
    <property type="evidence" value="ECO:0007669"/>
    <property type="project" value="TreeGrafter"/>
</dbReference>
<dbReference type="GO" id="GO:0001228">
    <property type="term" value="F:DNA-binding transcription activator activity, RNA polymerase II-specific"/>
    <property type="evidence" value="ECO:0007669"/>
    <property type="project" value="TreeGrafter"/>
</dbReference>
<evidence type="ECO:0000313" key="9">
    <source>
        <dbReference type="Proteomes" id="UP001367676"/>
    </source>
</evidence>
<comment type="caution">
    <text evidence="8">The sequence shown here is derived from an EMBL/GenBank/DDBJ whole genome shotgun (WGS) entry which is preliminary data.</text>
</comment>